<dbReference type="EMBL" id="JAYGJQ010000003">
    <property type="protein sequence ID" value="MEA9358591.1"/>
    <property type="molecule type" value="Genomic_DNA"/>
</dbReference>
<comment type="caution">
    <text evidence="3">The sequence shown here is derived from an EMBL/GenBank/DDBJ whole genome shotgun (WGS) entry which is preliminary data.</text>
</comment>
<proteinExistence type="predicted"/>
<name>A0ABU5W015_9BACT</name>
<accession>A0ABU5W015</accession>
<dbReference type="PRINTS" id="PR00096">
    <property type="entry name" value="GATASE"/>
</dbReference>
<reference evidence="3 4" key="1">
    <citation type="submission" date="2023-11" db="EMBL/GenBank/DDBJ databases">
        <title>A Novel Polar Bacteriovorax (B. antarcticus) Isolated from the Biocrust in Antarctica.</title>
        <authorList>
            <person name="Mun W."/>
            <person name="Choi S.Y."/>
            <person name="Mitchell R.J."/>
        </authorList>
    </citation>
    <scope>NUCLEOTIDE SEQUENCE [LARGE SCALE GENOMIC DNA]</scope>
    <source>
        <strain evidence="3 4">PP10</strain>
    </source>
</reference>
<dbReference type="CDD" id="cd01743">
    <property type="entry name" value="GATase1_Anthranilate_Synthase"/>
    <property type="match status" value="1"/>
</dbReference>
<gene>
    <name evidence="3" type="ORF">SHI21_20305</name>
</gene>
<organism evidence="3 4">
    <name type="scientific">Bacteriovorax antarcticus</name>
    <dbReference type="NCBI Taxonomy" id="3088717"/>
    <lineage>
        <taxon>Bacteria</taxon>
        <taxon>Pseudomonadati</taxon>
        <taxon>Bdellovibrionota</taxon>
        <taxon>Bacteriovoracia</taxon>
        <taxon>Bacteriovoracales</taxon>
        <taxon>Bacteriovoracaceae</taxon>
        <taxon>Bacteriovorax</taxon>
    </lineage>
</organism>
<dbReference type="InterPro" id="IPR050472">
    <property type="entry name" value="Anth_synth/Amidotransfase"/>
</dbReference>
<dbReference type="InterPro" id="IPR006221">
    <property type="entry name" value="TrpG/PapA_dom"/>
</dbReference>
<keyword evidence="1" id="KW-0315">Glutamine amidotransferase</keyword>
<dbReference type="Pfam" id="PF00117">
    <property type="entry name" value="GATase"/>
    <property type="match status" value="1"/>
</dbReference>
<feature type="domain" description="Glutamine amidotransferase" evidence="2">
    <location>
        <begin position="15"/>
        <end position="141"/>
    </location>
</feature>
<dbReference type="InterPro" id="IPR017926">
    <property type="entry name" value="GATASE"/>
</dbReference>
<dbReference type="Gene3D" id="3.40.50.880">
    <property type="match status" value="1"/>
</dbReference>
<dbReference type="PANTHER" id="PTHR43418">
    <property type="entry name" value="MULTIFUNCTIONAL TRYPTOPHAN BIOSYNTHESIS PROTEIN-RELATED"/>
    <property type="match status" value="1"/>
</dbReference>
<dbReference type="PANTHER" id="PTHR43418:SF4">
    <property type="entry name" value="MULTIFUNCTIONAL TRYPTOPHAN BIOSYNTHESIS PROTEIN"/>
    <property type="match status" value="1"/>
</dbReference>
<dbReference type="InterPro" id="IPR029062">
    <property type="entry name" value="Class_I_gatase-like"/>
</dbReference>
<dbReference type="PRINTS" id="PR00099">
    <property type="entry name" value="CPSGATASE"/>
</dbReference>
<evidence type="ECO:0000313" key="4">
    <source>
        <dbReference type="Proteomes" id="UP001302274"/>
    </source>
</evidence>
<evidence type="ECO:0000313" key="3">
    <source>
        <dbReference type="EMBL" id="MEA9358591.1"/>
    </source>
</evidence>
<protein>
    <submittedName>
        <fullName evidence="3">Aminodeoxychorismate/anthranilate synthase component II</fullName>
    </submittedName>
</protein>
<evidence type="ECO:0000256" key="1">
    <source>
        <dbReference type="ARBA" id="ARBA00022962"/>
    </source>
</evidence>
<dbReference type="PROSITE" id="PS51273">
    <property type="entry name" value="GATASE_TYPE_1"/>
    <property type="match status" value="1"/>
</dbReference>
<dbReference type="SUPFAM" id="SSF52317">
    <property type="entry name" value="Class I glutamine amidotransferase-like"/>
    <property type="match status" value="1"/>
</dbReference>
<dbReference type="RefSeq" id="WP_323579069.1">
    <property type="nucleotide sequence ID" value="NZ_JAYGJQ010000003.1"/>
</dbReference>
<sequence>MPATSPQSMLDKIIIIDFEDSFTYNIASVLFPLNSSVKVISHQEFFNFRIGEFLESKEKHALILGPGPGHPDAYQKYFKQIETFRNLPQFYVMGICLGHQMLGLMDGKVVGLAQEQIHGQTIFIEFDGVERAVQRYNSLAVYEDGSEVNIRRFDRGISYQFHPESVGTDSNPLYFKELLDFLKS</sequence>
<keyword evidence="4" id="KW-1185">Reference proteome</keyword>
<evidence type="ECO:0000259" key="2">
    <source>
        <dbReference type="Pfam" id="PF00117"/>
    </source>
</evidence>
<dbReference type="Proteomes" id="UP001302274">
    <property type="component" value="Unassembled WGS sequence"/>
</dbReference>
<dbReference type="PRINTS" id="PR00097">
    <property type="entry name" value="ANTSNTHASEII"/>
</dbReference>